<comment type="subcellular location">
    <subcellularLocation>
        <location evidence="1">Endomembrane system</location>
        <topology evidence="1">Multi-pass membrane protein</topology>
    </subcellularLocation>
</comment>
<keyword evidence="3 6" id="KW-0812">Transmembrane</keyword>
<dbReference type="AlphaFoldDB" id="A0A1T4QJR7"/>
<organism evidence="8 9">
    <name type="scientific">Enhydrobacter aerosaccus</name>
    <dbReference type="NCBI Taxonomy" id="225324"/>
    <lineage>
        <taxon>Bacteria</taxon>
        <taxon>Pseudomonadati</taxon>
        <taxon>Pseudomonadota</taxon>
        <taxon>Alphaproteobacteria</taxon>
        <taxon>Hyphomicrobiales</taxon>
        <taxon>Enhydrobacter</taxon>
    </lineage>
</organism>
<proteinExistence type="predicted"/>
<dbReference type="PANTHER" id="PTHR23519">
    <property type="entry name" value="AUTOPHAGY-RELATED PROTEIN 22"/>
    <property type="match status" value="1"/>
</dbReference>
<feature type="transmembrane region" description="Helical" evidence="6">
    <location>
        <begin position="328"/>
        <end position="354"/>
    </location>
</feature>
<evidence type="ECO:0000256" key="5">
    <source>
        <dbReference type="ARBA" id="ARBA00023136"/>
    </source>
</evidence>
<evidence type="ECO:0000256" key="2">
    <source>
        <dbReference type="ARBA" id="ARBA00022448"/>
    </source>
</evidence>
<dbReference type="Pfam" id="PF11700">
    <property type="entry name" value="ATG22"/>
    <property type="match status" value="1"/>
</dbReference>
<feature type="transmembrane region" description="Helical" evidence="6">
    <location>
        <begin position="374"/>
        <end position="396"/>
    </location>
</feature>
<keyword evidence="5 6" id="KW-0472">Membrane</keyword>
<dbReference type="OrthoDB" id="9768783at2"/>
<dbReference type="SUPFAM" id="SSF103473">
    <property type="entry name" value="MFS general substrate transporter"/>
    <property type="match status" value="1"/>
</dbReference>
<sequence length="465" mass="49359">MTTVSPAVAASTEEASRLGQWSWALFDWANQPFFTVVTTFIFAPYFANVMVGDAVAGQSAWAFTQSTAGLFIAVLSPFLGAMADAGGRRKPYVFVFQLLLAAGCAALWWAYPHRPDLAGPIGWAIIVATVGAEMSIVFNNAQLPDIVRPERMGRLSGFGWGLGYVGGLIALFIVLAVSLPAMFGLAPTNDRPLFGLDAASHELERLTGPASALWLVVFVAPMFLFAPDRPAARRLPLRQCVREAGASLRATLGKLRDYRNVLAFLVAFMLYNDGLAAIIAFGGVYASATFGWSTTTLGIFGIILTVFAIPGAFLGGRFDDWMGSRRTVLAATFGVIVATVGIVGVTADRILFVVPVQPLAATRGLFGSAQEQTFMAFALLLGFCMGPMQAASRTLIGRLAPPGMSGEFYGLFALSGRATAWMAPLAIGVVTTATQSTRLGVACVLVFLVLGFALLGRVRETRAPA</sequence>
<evidence type="ECO:0000256" key="6">
    <source>
        <dbReference type="SAM" id="Phobius"/>
    </source>
</evidence>
<evidence type="ECO:0000256" key="3">
    <source>
        <dbReference type="ARBA" id="ARBA00022692"/>
    </source>
</evidence>
<evidence type="ECO:0000313" key="8">
    <source>
        <dbReference type="EMBL" id="SKA03896.1"/>
    </source>
</evidence>
<feature type="transmembrane region" description="Helical" evidence="6">
    <location>
        <begin position="117"/>
        <end position="138"/>
    </location>
</feature>
<feature type="transmembrane region" description="Helical" evidence="6">
    <location>
        <begin position="25"/>
        <end position="47"/>
    </location>
</feature>
<dbReference type="InterPro" id="IPR036259">
    <property type="entry name" value="MFS_trans_sf"/>
</dbReference>
<dbReference type="RefSeq" id="WP_085934961.1">
    <property type="nucleotide sequence ID" value="NZ_FUWJ01000003.1"/>
</dbReference>
<keyword evidence="9" id="KW-1185">Reference proteome</keyword>
<dbReference type="Proteomes" id="UP000190092">
    <property type="component" value="Unassembled WGS sequence"/>
</dbReference>
<evidence type="ECO:0000256" key="4">
    <source>
        <dbReference type="ARBA" id="ARBA00022989"/>
    </source>
</evidence>
<dbReference type="PANTHER" id="PTHR23519:SF1">
    <property type="entry name" value="AUTOPHAGY-RELATED PROTEIN 22"/>
    <property type="match status" value="1"/>
</dbReference>
<dbReference type="InterPro" id="IPR050495">
    <property type="entry name" value="ATG22/LtaA_families"/>
</dbReference>
<gene>
    <name evidence="8" type="ORF">SAMN02745126_03268</name>
</gene>
<dbReference type="EMBL" id="FUWJ01000003">
    <property type="protein sequence ID" value="SKA03896.1"/>
    <property type="molecule type" value="Genomic_DNA"/>
</dbReference>
<feature type="transmembrane region" description="Helical" evidence="6">
    <location>
        <begin position="439"/>
        <end position="458"/>
    </location>
</feature>
<feature type="transmembrane region" description="Helical" evidence="6">
    <location>
        <begin position="92"/>
        <end position="111"/>
    </location>
</feature>
<reference evidence="9" key="1">
    <citation type="submission" date="2017-02" db="EMBL/GenBank/DDBJ databases">
        <authorList>
            <person name="Varghese N."/>
            <person name="Submissions S."/>
        </authorList>
    </citation>
    <scope>NUCLEOTIDE SEQUENCE [LARGE SCALE GENOMIC DNA]</scope>
    <source>
        <strain evidence="9">ATCC 27094</strain>
    </source>
</reference>
<feature type="transmembrane region" description="Helical" evidence="6">
    <location>
        <begin position="158"/>
        <end position="186"/>
    </location>
</feature>
<dbReference type="PROSITE" id="PS50850">
    <property type="entry name" value="MFS"/>
    <property type="match status" value="1"/>
</dbReference>
<feature type="transmembrane region" description="Helical" evidence="6">
    <location>
        <begin position="206"/>
        <end position="226"/>
    </location>
</feature>
<dbReference type="GO" id="GO:0022857">
    <property type="term" value="F:transmembrane transporter activity"/>
    <property type="evidence" value="ECO:0007669"/>
    <property type="project" value="InterPro"/>
</dbReference>
<evidence type="ECO:0000313" key="9">
    <source>
        <dbReference type="Proteomes" id="UP000190092"/>
    </source>
</evidence>
<feature type="transmembrane region" description="Helical" evidence="6">
    <location>
        <begin position="408"/>
        <end position="427"/>
    </location>
</feature>
<evidence type="ECO:0000259" key="7">
    <source>
        <dbReference type="PROSITE" id="PS50850"/>
    </source>
</evidence>
<feature type="domain" description="Major facilitator superfamily (MFS) profile" evidence="7">
    <location>
        <begin position="260"/>
        <end position="465"/>
    </location>
</feature>
<evidence type="ECO:0000256" key="1">
    <source>
        <dbReference type="ARBA" id="ARBA00004127"/>
    </source>
</evidence>
<feature type="transmembrane region" description="Helical" evidence="6">
    <location>
        <begin position="297"/>
        <end position="316"/>
    </location>
</feature>
<feature type="transmembrane region" description="Helical" evidence="6">
    <location>
        <begin position="59"/>
        <end position="80"/>
    </location>
</feature>
<feature type="transmembrane region" description="Helical" evidence="6">
    <location>
        <begin position="261"/>
        <end position="285"/>
    </location>
</feature>
<keyword evidence="2" id="KW-0813">Transport</keyword>
<keyword evidence="4 6" id="KW-1133">Transmembrane helix</keyword>
<dbReference type="InterPro" id="IPR024671">
    <property type="entry name" value="Atg22-like"/>
</dbReference>
<protein>
    <submittedName>
        <fullName evidence="8">MFS transporter, UMF1 family</fullName>
    </submittedName>
</protein>
<accession>A0A1T4QJR7</accession>
<dbReference type="GO" id="GO:0012505">
    <property type="term" value="C:endomembrane system"/>
    <property type="evidence" value="ECO:0007669"/>
    <property type="project" value="UniProtKB-SubCell"/>
</dbReference>
<dbReference type="InterPro" id="IPR020846">
    <property type="entry name" value="MFS_dom"/>
</dbReference>
<dbReference type="STRING" id="225324.SAMN02745126_03268"/>
<dbReference type="Gene3D" id="1.20.1250.20">
    <property type="entry name" value="MFS general substrate transporter like domains"/>
    <property type="match status" value="1"/>
</dbReference>
<name>A0A1T4QJR7_9HYPH</name>